<feature type="region of interest" description="Disordered" evidence="1">
    <location>
        <begin position="156"/>
        <end position="177"/>
    </location>
</feature>
<dbReference type="AlphaFoldDB" id="A0AAN6XFI7"/>
<name>A0AAN6XFI7_9PEZI</name>
<comment type="caution">
    <text evidence="2">The sequence shown here is derived from an EMBL/GenBank/DDBJ whole genome shotgun (WGS) entry which is preliminary data.</text>
</comment>
<accession>A0AAN6XFI7</accession>
<reference evidence="2" key="2">
    <citation type="submission" date="2023-05" db="EMBL/GenBank/DDBJ databases">
        <authorList>
            <consortium name="Lawrence Berkeley National Laboratory"/>
            <person name="Steindorff A."/>
            <person name="Hensen N."/>
            <person name="Bonometti L."/>
            <person name="Westerberg I."/>
            <person name="Brannstrom I.O."/>
            <person name="Guillou S."/>
            <person name="Cros-Aarteil S."/>
            <person name="Calhoun S."/>
            <person name="Haridas S."/>
            <person name="Kuo A."/>
            <person name="Mondo S."/>
            <person name="Pangilinan J."/>
            <person name="Riley R."/>
            <person name="Labutti K."/>
            <person name="Andreopoulos B."/>
            <person name="Lipzen A."/>
            <person name="Chen C."/>
            <person name="Yanf M."/>
            <person name="Daum C."/>
            <person name="Ng V."/>
            <person name="Clum A."/>
            <person name="Ohm R."/>
            <person name="Martin F."/>
            <person name="Silar P."/>
            <person name="Natvig D."/>
            <person name="Lalanne C."/>
            <person name="Gautier V."/>
            <person name="Ament-Velasquez S.L."/>
            <person name="Kruys A."/>
            <person name="Hutchinson M.I."/>
            <person name="Powell A.J."/>
            <person name="Barry K."/>
            <person name="Miller A.N."/>
            <person name="Grigoriev I.V."/>
            <person name="Debuchy R."/>
            <person name="Gladieux P."/>
            <person name="Thoren M.H."/>
            <person name="Johannesson H."/>
        </authorList>
    </citation>
    <scope>NUCLEOTIDE SEQUENCE</scope>
    <source>
        <strain evidence="2">CBS 315.58</strain>
    </source>
</reference>
<gene>
    <name evidence="2" type="ORF">QBC40DRAFT_328341</name>
</gene>
<proteinExistence type="predicted"/>
<feature type="region of interest" description="Disordered" evidence="1">
    <location>
        <begin position="104"/>
        <end position="123"/>
    </location>
</feature>
<evidence type="ECO:0000313" key="3">
    <source>
        <dbReference type="Proteomes" id="UP001303160"/>
    </source>
</evidence>
<evidence type="ECO:0000256" key="1">
    <source>
        <dbReference type="SAM" id="MobiDB-lite"/>
    </source>
</evidence>
<sequence length="230" mass="24449">MFGSQAARRNAAASFGQVTALTPRPRGSYTCTSACVGEERWSSPLKWCTYTAEPEMVSPRLLSTQSSADNTSPYLWKSSAMAPWKGPGQRGGRIHWLATAAHRPGETRGVPRTDPRTTAAPASRCPARVGVGISVFRLNSPPNEACTRCSLHGISVDGDKDPRPQQTDIPTSSAAHAKSGGLGDCADASIGSHQCLSGRLAVKWSCKSPCSNHTSLIGVLYVHGICKMIR</sequence>
<evidence type="ECO:0000313" key="2">
    <source>
        <dbReference type="EMBL" id="KAK4199664.1"/>
    </source>
</evidence>
<feature type="compositionally biased region" description="Basic and acidic residues" evidence="1">
    <location>
        <begin position="104"/>
        <end position="115"/>
    </location>
</feature>
<reference evidence="2" key="1">
    <citation type="journal article" date="2023" name="Mol. Phylogenet. Evol.">
        <title>Genome-scale phylogeny and comparative genomics of the fungal order Sordariales.</title>
        <authorList>
            <person name="Hensen N."/>
            <person name="Bonometti L."/>
            <person name="Westerberg I."/>
            <person name="Brannstrom I.O."/>
            <person name="Guillou S."/>
            <person name="Cros-Aarteil S."/>
            <person name="Calhoun S."/>
            <person name="Haridas S."/>
            <person name="Kuo A."/>
            <person name="Mondo S."/>
            <person name="Pangilinan J."/>
            <person name="Riley R."/>
            <person name="LaButti K."/>
            <person name="Andreopoulos B."/>
            <person name="Lipzen A."/>
            <person name="Chen C."/>
            <person name="Yan M."/>
            <person name="Daum C."/>
            <person name="Ng V."/>
            <person name="Clum A."/>
            <person name="Steindorff A."/>
            <person name="Ohm R.A."/>
            <person name="Martin F."/>
            <person name="Silar P."/>
            <person name="Natvig D.O."/>
            <person name="Lalanne C."/>
            <person name="Gautier V."/>
            <person name="Ament-Velasquez S.L."/>
            <person name="Kruys A."/>
            <person name="Hutchinson M.I."/>
            <person name="Powell A.J."/>
            <person name="Barry K."/>
            <person name="Miller A.N."/>
            <person name="Grigoriev I.V."/>
            <person name="Debuchy R."/>
            <person name="Gladieux P."/>
            <person name="Hiltunen Thoren M."/>
            <person name="Johannesson H."/>
        </authorList>
    </citation>
    <scope>NUCLEOTIDE SEQUENCE</scope>
    <source>
        <strain evidence="2">CBS 315.58</strain>
    </source>
</reference>
<dbReference type="Proteomes" id="UP001303160">
    <property type="component" value="Unassembled WGS sequence"/>
</dbReference>
<feature type="compositionally biased region" description="Polar residues" evidence="1">
    <location>
        <begin position="164"/>
        <end position="174"/>
    </location>
</feature>
<protein>
    <submittedName>
        <fullName evidence="2">Uncharacterized protein</fullName>
    </submittedName>
</protein>
<dbReference type="EMBL" id="MU863929">
    <property type="protein sequence ID" value="KAK4199664.1"/>
    <property type="molecule type" value="Genomic_DNA"/>
</dbReference>
<keyword evidence="3" id="KW-1185">Reference proteome</keyword>
<organism evidence="2 3">
    <name type="scientific">Triangularia verruculosa</name>
    <dbReference type="NCBI Taxonomy" id="2587418"/>
    <lineage>
        <taxon>Eukaryota</taxon>
        <taxon>Fungi</taxon>
        <taxon>Dikarya</taxon>
        <taxon>Ascomycota</taxon>
        <taxon>Pezizomycotina</taxon>
        <taxon>Sordariomycetes</taxon>
        <taxon>Sordariomycetidae</taxon>
        <taxon>Sordariales</taxon>
        <taxon>Podosporaceae</taxon>
        <taxon>Triangularia</taxon>
    </lineage>
</organism>